<evidence type="ECO:0000313" key="2">
    <source>
        <dbReference type="EMBL" id="KAL3113943.1"/>
    </source>
</evidence>
<organism evidence="2 3">
    <name type="scientific">Heterodera trifolii</name>
    <dbReference type="NCBI Taxonomy" id="157864"/>
    <lineage>
        <taxon>Eukaryota</taxon>
        <taxon>Metazoa</taxon>
        <taxon>Ecdysozoa</taxon>
        <taxon>Nematoda</taxon>
        <taxon>Chromadorea</taxon>
        <taxon>Rhabditida</taxon>
        <taxon>Tylenchina</taxon>
        <taxon>Tylenchomorpha</taxon>
        <taxon>Tylenchoidea</taxon>
        <taxon>Heteroderidae</taxon>
        <taxon>Heteroderinae</taxon>
        <taxon>Heterodera</taxon>
    </lineage>
</organism>
<feature type="region of interest" description="Disordered" evidence="1">
    <location>
        <begin position="322"/>
        <end position="345"/>
    </location>
</feature>
<comment type="caution">
    <text evidence="2">The sequence shown here is derived from an EMBL/GenBank/DDBJ whole genome shotgun (WGS) entry which is preliminary data.</text>
</comment>
<reference evidence="2 3" key="1">
    <citation type="submission" date="2024-10" db="EMBL/GenBank/DDBJ databases">
        <authorList>
            <person name="Kim D."/>
        </authorList>
    </citation>
    <scope>NUCLEOTIDE SEQUENCE [LARGE SCALE GENOMIC DNA]</scope>
    <source>
        <strain evidence="2">BH-2024</strain>
    </source>
</reference>
<proteinExistence type="predicted"/>
<dbReference type="PANTHER" id="PTHR47163">
    <property type="entry name" value="DDE_TNP_IS1595 DOMAIN-CONTAINING PROTEIN"/>
    <property type="match status" value="1"/>
</dbReference>
<gene>
    <name evidence="2" type="ORF">niasHT_017893</name>
</gene>
<sequence>MSMKSAVDWASFCREVLLDAFLDNPEQIGGHGHTVEIDESKFGKCKYHRGHRVEGAWVFGGVDRQTGRVFMEVVEYRKFGPLRIYEIGYGFVPFPLPDRPLPSKIRFSDLHIAYIDHSVIAFLRANHQTFDKRGINLKLMFPSSDDTDGPPIWDVFLVSIDSCKLLPEAIGADFDGPNATISAGQALSKWLHIPRKDGQPKRLRYGLADEQGSTEWINNFKEHFLRATISSVSYEIHFFVRVPSIQMVPFELVNELTKEKLTLAIENVTRWDKSWIMNRCKFGEAVAVQQQKKLDEKWINNCNNVSFWLDIGINCIGPLSAPPSAEEDEEAGQCITKGASSADNE</sequence>
<dbReference type="AlphaFoldDB" id="A0ABD2LFE1"/>
<name>A0ABD2LFE1_9BILA</name>
<protein>
    <recommendedName>
        <fullName evidence="4">Transposase</fullName>
    </recommendedName>
</protein>
<dbReference type="Proteomes" id="UP001620626">
    <property type="component" value="Unassembled WGS sequence"/>
</dbReference>
<accession>A0ABD2LFE1</accession>
<evidence type="ECO:0000256" key="1">
    <source>
        <dbReference type="SAM" id="MobiDB-lite"/>
    </source>
</evidence>
<dbReference type="InterPro" id="IPR053164">
    <property type="entry name" value="IS1016-like_transposase"/>
</dbReference>
<evidence type="ECO:0008006" key="4">
    <source>
        <dbReference type="Google" id="ProtNLM"/>
    </source>
</evidence>
<dbReference type="EMBL" id="JBICBT010000430">
    <property type="protein sequence ID" value="KAL3113943.1"/>
    <property type="molecule type" value="Genomic_DNA"/>
</dbReference>
<keyword evidence="3" id="KW-1185">Reference proteome</keyword>
<evidence type="ECO:0000313" key="3">
    <source>
        <dbReference type="Proteomes" id="UP001620626"/>
    </source>
</evidence>
<dbReference type="PANTHER" id="PTHR47163:SF2">
    <property type="entry name" value="SI:DKEY-17M8.2"/>
    <property type="match status" value="1"/>
</dbReference>